<accession>A0AAW3ZSW4</accession>
<proteinExistence type="predicted"/>
<dbReference type="EMBL" id="LIWG01000006">
    <property type="protein sequence ID" value="MBE3608195.1"/>
    <property type="molecule type" value="Genomic_DNA"/>
</dbReference>
<dbReference type="InterPro" id="IPR033479">
    <property type="entry name" value="dCache_1"/>
</dbReference>
<comment type="caution">
    <text evidence="8">The sequence shown here is derived from an EMBL/GenBank/DDBJ whole genome shotgun (WGS) entry which is preliminary data.</text>
</comment>
<dbReference type="Gene3D" id="3.30.450.20">
    <property type="entry name" value="PAS domain"/>
    <property type="match status" value="2"/>
</dbReference>
<dbReference type="AlphaFoldDB" id="A0AAW3ZSW4"/>
<evidence type="ECO:0000313" key="8">
    <source>
        <dbReference type="EMBL" id="MBE3608195.1"/>
    </source>
</evidence>
<keyword evidence="4 6" id="KW-1133">Transmembrane helix</keyword>
<evidence type="ECO:0000256" key="2">
    <source>
        <dbReference type="ARBA" id="ARBA00022475"/>
    </source>
</evidence>
<feature type="transmembrane region" description="Helical" evidence="6">
    <location>
        <begin position="15"/>
        <end position="34"/>
    </location>
</feature>
<dbReference type="Proteomes" id="UP000650616">
    <property type="component" value="Unassembled WGS sequence"/>
</dbReference>
<keyword evidence="8" id="KW-0808">Transferase</keyword>
<protein>
    <submittedName>
        <fullName evidence="8">Sensor histidine kinase</fullName>
    </submittedName>
</protein>
<dbReference type="InterPro" id="IPR036890">
    <property type="entry name" value="HATPase_C_sf"/>
</dbReference>
<evidence type="ECO:0000256" key="1">
    <source>
        <dbReference type="ARBA" id="ARBA00004651"/>
    </source>
</evidence>
<evidence type="ECO:0000256" key="6">
    <source>
        <dbReference type="SAM" id="Phobius"/>
    </source>
</evidence>
<dbReference type="PANTHER" id="PTHR43065">
    <property type="entry name" value="SENSOR HISTIDINE KINASE"/>
    <property type="match status" value="1"/>
</dbReference>
<evidence type="ECO:0000313" key="9">
    <source>
        <dbReference type="Proteomes" id="UP000650616"/>
    </source>
</evidence>
<dbReference type="SUPFAM" id="SSF55874">
    <property type="entry name" value="ATPase domain of HSP90 chaperone/DNA topoisomerase II/histidine kinase"/>
    <property type="match status" value="1"/>
</dbReference>
<dbReference type="InterPro" id="IPR005467">
    <property type="entry name" value="His_kinase_dom"/>
</dbReference>
<keyword evidence="8" id="KW-0418">Kinase</keyword>
<dbReference type="PANTHER" id="PTHR43065:SF42">
    <property type="entry name" value="TWO-COMPONENT SENSOR PPRA"/>
    <property type="match status" value="1"/>
</dbReference>
<gene>
    <name evidence="8" type="ORF">CCAL9337_05570</name>
</gene>
<keyword evidence="3 6" id="KW-0812">Transmembrane</keyword>
<dbReference type="Gene3D" id="3.30.565.10">
    <property type="entry name" value="Histidine kinase-like ATPase, C-terminal domain"/>
    <property type="match status" value="1"/>
</dbReference>
<dbReference type="Pfam" id="PF02518">
    <property type="entry name" value="HATPase_c"/>
    <property type="match status" value="1"/>
</dbReference>
<dbReference type="GO" id="GO:0016301">
    <property type="term" value="F:kinase activity"/>
    <property type="evidence" value="ECO:0007669"/>
    <property type="project" value="UniProtKB-KW"/>
</dbReference>
<evidence type="ECO:0000259" key="7">
    <source>
        <dbReference type="PROSITE" id="PS50109"/>
    </source>
</evidence>
<keyword evidence="5 6" id="KW-0472">Membrane</keyword>
<feature type="domain" description="Histidine kinase" evidence="7">
    <location>
        <begin position="334"/>
        <end position="549"/>
    </location>
</feature>
<comment type="subcellular location">
    <subcellularLocation>
        <location evidence="1">Cell membrane</location>
        <topology evidence="1">Multi-pass membrane protein</topology>
    </subcellularLocation>
</comment>
<dbReference type="InterPro" id="IPR003594">
    <property type="entry name" value="HATPase_dom"/>
</dbReference>
<sequence>MNVFLKFGKSADFKIYLVIIFASVTVLFMGVNLYQATKDQMISLSDKNKIATTQNIVKSFDTWLHERIQALSTISLIMQNLELADDNERLSNILNSFYKNSNNFDAVQFLKDNGDIFVNGKKYTGDDTEFKQRTSLVWFVETKQTNSPTINFIANHTVLNTEVLNICVPSHKNGEFVGVLCGVVKISNIFKNIRNLKLSPNSYYFIVTHSGEVLTQMSDINLKEQIQSRFKEMFLAGEDLSGININSNFISLAEIPSLNWFVGAGAYDERQVSELLSIFQNSAALFFISFLVLILLANLLHSLMYKKIKDKNDEYEILLAHKAKMSEAGELISGINHQFIQPVNSLKLMITTLQMLERDRNLDKQTLNEILKGGESSVCLLSDTIEIFRNFYKTSENINKFSVAKSVKNLLMLMHTELSRVNVKVILVNSSDVIVTQKDNIIQQILLILIHNAKDAVVEKFENINKREIEIDIKSNETKCFITVSEHGWGVSEAMRDKIFSMPKTTKKSGNGIGLYFGKKLANEKIGGDLKLVSDANPTVFELSFDINLKGEK</sequence>
<evidence type="ECO:0000256" key="3">
    <source>
        <dbReference type="ARBA" id="ARBA00022692"/>
    </source>
</evidence>
<dbReference type="SMART" id="SM00387">
    <property type="entry name" value="HATPase_c"/>
    <property type="match status" value="1"/>
</dbReference>
<dbReference type="RefSeq" id="WP_170016335.1">
    <property type="nucleotide sequence ID" value="NZ_CP012545.1"/>
</dbReference>
<name>A0AAW3ZSW4_9BACT</name>
<dbReference type="Gene3D" id="1.10.287.130">
    <property type="match status" value="1"/>
</dbReference>
<dbReference type="Pfam" id="PF02743">
    <property type="entry name" value="dCache_1"/>
    <property type="match status" value="1"/>
</dbReference>
<dbReference type="PROSITE" id="PS50109">
    <property type="entry name" value="HIS_KIN"/>
    <property type="match status" value="1"/>
</dbReference>
<organism evidence="8 9">
    <name type="scientific">Campylobacter californiensis</name>
    <dbReference type="NCBI Taxonomy" id="1032243"/>
    <lineage>
        <taxon>Bacteria</taxon>
        <taxon>Pseudomonadati</taxon>
        <taxon>Campylobacterota</taxon>
        <taxon>Epsilonproteobacteria</taxon>
        <taxon>Campylobacterales</taxon>
        <taxon>Campylobacteraceae</taxon>
        <taxon>Campylobacter</taxon>
    </lineage>
</organism>
<keyword evidence="9" id="KW-1185">Reference proteome</keyword>
<keyword evidence="2" id="KW-1003">Cell membrane</keyword>
<reference evidence="8 9" key="1">
    <citation type="submission" date="2015-08" db="EMBL/GenBank/DDBJ databases">
        <title>Comparative genomics of the Campylobacter concisus group.</title>
        <authorList>
            <person name="Yee E."/>
            <person name="Chapman M.H."/>
            <person name="Huynh S."/>
            <person name="Bono J.L."/>
            <person name="On S.L."/>
            <person name="St Leger J."/>
            <person name="Foster G."/>
            <person name="Parker C.T."/>
            <person name="Miller W.G."/>
        </authorList>
    </citation>
    <scope>NUCLEOTIDE SEQUENCE [LARGE SCALE GENOMIC DNA]</scope>
    <source>
        <strain evidence="8 9">RM9337</strain>
    </source>
</reference>
<evidence type="ECO:0000256" key="4">
    <source>
        <dbReference type="ARBA" id="ARBA00022989"/>
    </source>
</evidence>
<dbReference type="GO" id="GO:0005886">
    <property type="term" value="C:plasma membrane"/>
    <property type="evidence" value="ECO:0007669"/>
    <property type="project" value="UniProtKB-SubCell"/>
</dbReference>
<evidence type="ECO:0000256" key="5">
    <source>
        <dbReference type="ARBA" id="ARBA00023136"/>
    </source>
</evidence>
<feature type="transmembrane region" description="Helical" evidence="6">
    <location>
        <begin position="283"/>
        <end position="301"/>
    </location>
</feature>